<dbReference type="SUPFAM" id="SSF48464">
    <property type="entry name" value="ENTH/VHS domain"/>
    <property type="match status" value="1"/>
</dbReference>
<keyword evidence="3" id="KW-1185">Reference proteome</keyword>
<comment type="caution">
    <text evidence="2">The sequence shown here is derived from an EMBL/GenBank/DDBJ whole genome shotgun (WGS) entry which is preliminary data.</text>
</comment>
<evidence type="ECO:0000313" key="2">
    <source>
        <dbReference type="EMBL" id="KNC34330.1"/>
    </source>
</evidence>
<dbReference type="GO" id="GO:0030136">
    <property type="term" value="C:clathrin-coated vesicle"/>
    <property type="evidence" value="ECO:0007669"/>
    <property type="project" value="TreeGrafter"/>
</dbReference>
<dbReference type="GO" id="GO:0032051">
    <property type="term" value="F:clathrin light chain binding"/>
    <property type="evidence" value="ECO:0007669"/>
    <property type="project" value="TreeGrafter"/>
</dbReference>
<dbReference type="Proteomes" id="UP000037069">
    <property type="component" value="Unassembled WGS sequence"/>
</dbReference>
<dbReference type="InterPro" id="IPR008942">
    <property type="entry name" value="ENTH_VHS"/>
</dbReference>
<feature type="domain" description="AP180 N-terminal homology (ANTH)" evidence="1">
    <location>
        <begin position="13"/>
        <end position="263"/>
    </location>
</feature>
<dbReference type="STRING" id="7375.A0A0L0CPN9"/>
<dbReference type="OMA" id="VHKIMRD"/>
<accession>A0A0L0CPN9</accession>
<evidence type="ECO:0000313" key="3">
    <source>
        <dbReference type="Proteomes" id="UP000037069"/>
    </source>
</evidence>
<dbReference type="GO" id="GO:0007015">
    <property type="term" value="P:actin filament organization"/>
    <property type="evidence" value="ECO:0007669"/>
    <property type="project" value="TreeGrafter"/>
</dbReference>
<dbReference type="EMBL" id="JRES01000080">
    <property type="protein sequence ID" value="KNC34330.1"/>
    <property type="molecule type" value="Genomic_DNA"/>
</dbReference>
<dbReference type="GO" id="GO:0030864">
    <property type="term" value="C:cortical actin cytoskeleton"/>
    <property type="evidence" value="ECO:0007669"/>
    <property type="project" value="TreeGrafter"/>
</dbReference>
<dbReference type="InterPro" id="IPR030224">
    <property type="entry name" value="Sla2_fam"/>
</dbReference>
<dbReference type="Pfam" id="PF07651">
    <property type="entry name" value="ANTH"/>
    <property type="match status" value="1"/>
</dbReference>
<protein>
    <recommendedName>
        <fullName evidence="1">AP180 N-terminal homology (ANTH) domain-containing protein</fullName>
    </recommendedName>
</protein>
<evidence type="ECO:0000259" key="1">
    <source>
        <dbReference type="Pfam" id="PF07651"/>
    </source>
</evidence>
<dbReference type="PANTHER" id="PTHR10407:SF15">
    <property type="entry name" value="HUNTINGTIN INTERACTING PROTEIN 1"/>
    <property type="match status" value="1"/>
</dbReference>
<dbReference type="GO" id="GO:0006897">
    <property type="term" value="P:endocytosis"/>
    <property type="evidence" value="ECO:0007669"/>
    <property type="project" value="InterPro"/>
</dbReference>
<dbReference type="OrthoDB" id="8178130at2759"/>
<gene>
    <name evidence="2" type="ORF">FF38_05954</name>
</gene>
<organism evidence="2 3">
    <name type="scientific">Lucilia cuprina</name>
    <name type="common">Green bottle fly</name>
    <name type="synonym">Australian sheep blowfly</name>
    <dbReference type="NCBI Taxonomy" id="7375"/>
    <lineage>
        <taxon>Eukaryota</taxon>
        <taxon>Metazoa</taxon>
        <taxon>Ecdysozoa</taxon>
        <taxon>Arthropoda</taxon>
        <taxon>Hexapoda</taxon>
        <taxon>Insecta</taxon>
        <taxon>Pterygota</taxon>
        <taxon>Neoptera</taxon>
        <taxon>Endopterygota</taxon>
        <taxon>Diptera</taxon>
        <taxon>Brachycera</taxon>
        <taxon>Muscomorpha</taxon>
        <taxon>Oestroidea</taxon>
        <taxon>Calliphoridae</taxon>
        <taxon>Luciliinae</taxon>
        <taxon>Lucilia</taxon>
    </lineage>
</organism>
<dbReference type="PANTHER" id="PTHR10407">
    <property type="entry name" value="HUNTINGTIN INTERACTING PROTEIN 1"/>
    <property type="match status" value="1"/>
</dbReference>
<dbReference type="GO" id="GO:0051015">
    <property type="term" value="F:actin filament binding"/>
    <property type="evidence" value="ECO:0007669"/>
    <property type="project" value="TreeGrafter"/>
</dbReference>
<proteinExistence type="predicted"/>
<dbReference type="AlphaFoldDB" id="A0A0L0CPN9"/>
<dbReference type="GO" id="GO:0043325">
    <property type="term" value="F:phosphatidylinositol-3,4-bisphosphate binding"/>
    <property type="evidence" value="ECO:0007669"/>
    <property type="project" value="TreeGrafter"/>
</dbReference>
<dbReference type="GO" id="GO:0035615">
    <property type="term" value="F:clathrin adaptor activity"/>
    <property type="evidence" value="ECO:0007669"/>
    <property type="project" value="TreeGrafter"/>
</dbReference>
<dbReference type="InterPro" id="IPR011417">
    <property type="entry name" value="ANTH_dom"/>
</dbReference>
<name>A0A0L0CPN9_LUCCU</name>
<sequence length="281" mass="33346">MILSRLVYFKKKSLQKCLRPLDEPFKIKHVIIVINKIHILQTIEPIWTFESVQNLKANRFTTWKFCCLMHKTLHDGPVNALRHSMLYCQKLKLCAQYWSAKNDAMSPCIAWYCKVLYRKLLFHQTYMHFAGNLQIHYDELLLRDLDICLDLFDYLEDLLHLQRVIFANMEQHQILAASKKGKCRLASLVTIIAECNLLYQHSITILRLLHLQLSPEDISGFSKRFDEIFKELKLFYEHVRTMQLPWNDFLEIPKLPVMQPNLYTFTEIQQEPSAPMICDLE</sequence>
<reference evidence="2 3" key="1">
    <citation type="journal article" date="2015" name="Nat. Commun.">
        <title>Lucilia cuprina genome unlocks parasitic fly biology to underpin future interventions.</title>
        <authorList>
            <person name="Anstead C.A."/>
            <person name="Korhonen P.K."/>
            <person name="Young N.D."/>
            <person name="Hall R.S."/>
            <person name="Jex A.R."/>
            <person name="Murali S.C."/>
            <person name="Hughes D.S."/>
            <person name="Lee S.F."/>
            <person name="Perry T."/>
            <person name="Stroehlein A.J."/>
            <person name="Ansell B.R."/>
            <person name="Breugelmans B."/>
            <person name="Hofmann A."/>
            <person name="Qu J."/>
            <person name="Dugan S."/>
            <person name="Lee S.L."/>
            <person name="Chao H."/>
            <person name="Dinh H."/>
            <person name="Han Y."/>
            <person name="Doddapaneni H.V."/>
            <person name="Worley K.C."/>
            <person name="Muzny D.M."/>
            <person name="Ioannidis P."/>
            <person name="Waterhouse R.M."/>
            <person name="Zdobnov E.M."/>
            <person name="James P.J."/>
            <person name="Bagnall N.H."/>
            <person name="Kotze A.C."/>
            <person name="Gibbs R.A."/>
            <person name="Richards S."/>
            <person name="Batterham P."/>
            <person name="Gasser R.B."/>
        </authorList>
    </citation>
    <scope>NUCLEOTIDE SEQUENCE [LARGE SCALE GENOMIC DNA]</scope>
    <source>
        <strain evidence="2 3">LS</strain>
        <tissue evidence="2">Full body</tissue>
    </source>
</reference>
<dbReference type="GO" id="GO:0080025">
    <property type="term" value="F:phosphatidylinositol-3,5-bisphosphate binding"/>
    <property type="evidence" value="ECO:0007669"/>
    <property type="project" value="TreeGrafter"/>
</dbReference>
<dbReference type="GO" id="GO:0048268">
    <property type="term" value="P:clathrin coat assembly"/>
    <property type="evidence" value="ECO:0007669"/>
    <property type="project" value="TreeGrafter"/>
</dbReference>